<protein>
    <submittedName>
        <fullName evidence="2">Uncharacterized protein</fullName>
    </submittedName>
</protein>
<evidence type="ECO:0000313" key="3">
    <source>
        <dbReference type="EMBL" id="KAJ7646934.1"/>
    </source>
</evidence>
<dbReference type="EMBL" id="JARKIF010000002">
    <property type="protein sequence ID" value="KAJ7646582.1"/>
    <property type="molecule type" value="Genomic_DNA"/>
</dbReference>
<dbReference type="Proteomes" id="UP001221142">
    <property type="component" value="Unassembled WGS sequence"/>
</dbReference>
<name>A0AAD7CE77_9AGAR</name>
<evidence type="ECO:0000313" key="4">
    <source>
        <dbReference type="Proteomes" id="UP001221142"/>
    </source>
</evidence>
<gene>
    <name evidence="2" type="ORF">FB45DRAFT_890823</name>
    <name evidence="3" type="ORF">FB45DRAFT_891853</name>
    <name evidence="1" type="ORF">FB45DRAFT_914259</name>
</gene>
<proteinExistence type="predicted"/>
<keyword evidence="4" id="KW-1185">Reference proteome</keyword>
<reference evidence="2" key="1">
    <citation type="submission" date="2023-03" db="EMBL/GenBank/DDBJ databases">
        <title>Massive genome expansion in bonnet fungi (Mycena s.s.) driven by repeated elements and novel gene families across ecological guilds.</title>
        <authorList>
            <consortium name="Lawrence Berkeley National Laboratory"/>
            <person name="Harder C.B."/>
            <person name="Miyauchi S."/>
            <person name="Viragh M."/>
            <person name="Kuo A."/>
            <person name="Thoen E."/>
            <person name="Andreopoulos B."/>
            <person name="Lu D."/>
            <person name="Skrede I."/>
            <person name="Drula E."/>
            <person name="Henrissat B."/>
            <person name="Morin E."/>
            <person name="Kohler A."/>
            <person name="Barry K."/>
            <person name="LaButti K."/>
            <person name="Morin E."/>
            <person name="Salamov A."/>
            <person name="Lipzen A."/>
            <person name="Mereny Z."/>
            <person name="Hegedus B."/>
            <person name="Baldrian P."/>
            <person name="Stursova M."/>
            <person name="Weitz H."/>
            <person name="Taylor A."/>
            <person name="Grigoriev I.V."/>
            <person name="Nagy L.G."/>
            <person name="Martin F."/>
            <person name="Kauserud H."/>
        </authorList>
    </citation>
    <scope>NUCLEOTIDE SEQUENCE</scope>
    <source>
        <strain evidence="2">9284</strain>
    </source>
</reference>
<dbReference type="EMBL" id="JARKIF010000008">
    <property type="protein sequence ID" value="KAJ7633053.1"/>
    <property type="molecule type" value="Genomic_DNA"/>
</dbReference>
<sequence>MARSWRIKIAHVWRPSKTVLLLPHPLFSALVSTREALEPMQKADASGIRLALDQTAGQGSRHCTYLLALLVGSTGYAATPSTMSLEHGLPALRVAEARSFKIMSTFDSGVGAICGNLAPPDVYFGCRLLVPVRADPLPTVHSTPIYIIVRIAVWASASATSVDSARRTSIACASRVGPPHQYAYSPALACGCASPITKMMMRGRGCGQWKAVGTVAGQFTTSWPR</sequence>
<evidence type="ECO:0000313" key="2">
    <source>
        <dbReference type="EMBL" id="KAJ7646582.1"/>
    </source>
</evidence>
<comment type="caution">
    <text evidence="2">The sequence shown here is derived from an EMBL/GenBank/DDBJ whole genome shotgun (WGS) entry which is preliminary data.</text>
</comment>
<evidence type="ECO:0000313" key="1">
    <source>
        <dbReference type="EMBL" id="KAJ7633053.1"/>
    </source>
</evidence>
<dbReference type="EMBL" id="JARKIF010000002">
    <property type="protein sequence ID" value="KAJ7646934.1"/>
    <property type="molecule type" value="Genomic_DNA"/>
</dbReference>
<accession>A0AAD7CE77</accession>
<organism evidence="2 4">
    <name type="scientific">Roridomyces roridus</name>
    <dbReference type="NCBI Taxonomy" id="1738132"/>
    <lineage>
        <taxon>Eukaryota</taxon>
        <taxon>Fungi</taxon>
        <taxon>Dikarya</taxon>
        <taxon>Basidiomycota</taxon>
        <taxon>Agaricomycotina</taxon>
        <taxon>Agaricomycetes</taxon>
        <taxon>Agaricomycetidae</taxon>
        <taxon>Agaricales</taxon>
        <taxon>Marasmiineae</taxon>
        <taxon>Mycenaceae</taxon>
        <taxon>Roridomyces</taxon>
    </lineage>
</organism>
<dbReference type="AlphaFoldDB" id="A0AAD7CE77"/>